<evidence type="ECO:0000256" key="13">
    <source>
        <dbReference type="SAM" id="MobiDB-lite"/>
    </source>
</evidence>
<dbReference type="Proteomes" id="UP000001798">
    <property type="component" value="Chromosome 2"/>
</dbReference>
<dbReference type="KEGG" id="bfu:BCIN_02g06460"/>
<feature type="domain" description="RecF/RecN/SMC N-terminal" evidence="14">
    <location>
        <begin position="126"/>
        <end position="1137"/>
    </location>
</feature>
<keyword evidence="10" id="KW-0234">DNA repair</keyword>
<protein>
    <recommendedName>
        <fullName evidence="14">RecF/RecN/SMC N-terminal domain-containing protein</fullName>
    </recommendedName>
</protein>
<evidence type="ECO:0000256" key="4">
    <source>
        <dbReference type="ARBA" id="ARBA00022454"/>
    </source>
</evidence>
<dbReference type="GO" id="GO:0000724">
    <property type="term" value="P:double-strand break repair via homologous recombination"/>
    <property type="evidence" value="ECO:0007669"/>
    <property type="project" value="TreeGrafter"/>
</dbReference>
<evidence type="ECO:0000256" key="6">
    <source>
        <dbReference type="ARBA" id="ARBA00022763"/>
    </source>
</evidence>
<dbReference type="EMBL" id="CP009806">
    <property type="protein sequence ID" value="ATZ47357.1"/>
    <property type="molecule type" value="Genomic_DNA"/>
</dbReference>
<feature type="compositionally biased region" description="Basic and acidic residues" evidence="13">
    <location>
        <begin position="427"/>
        <end position="454"/>
    </location>
</feature>
<dbReference type="OrthoDB" id="10265785at2759"/>
<evidence type="ECO:0000256" key="8">
    <source>
        <dbReference type="ARBA" id="ARBA00023054"/>
    </source>
</evidence>
<keyword evidence="8 12" id="KW-0175">Coiled coil</keyword>
<dbReference type="VEuPathDB" id="FungiDB:Bcin02g06460"/>
<evidence type="ECO:0000313" key="15">
    <source>
        <dbReference type="EMBL" id="ATZ47357.1"/>
    </source>
</evidence>
<feature type="region of interest" description="Disordered" evidence="13">
    <location>
        <begin position="1057"/>
        <end position="1076"/>
    </location>
</feature>
<dbReference type="GO" id="GO:0035861">
    <property type="term" value="C:site of double-strand break"/>
    <property type="evidence" value="ECO:0007669"/>
    <property type="project" value="TreeGrafter"/>
</dbReference>
<dbReference type="PANTHER" id="PTHR19306">
    <property type="entry name" value="STRUCTURAL MAINTENANCE OF CHROMOSOMES 5,6 SMC5, SMC6"/>
    <property type="match status" value="1"/>
</dbReference>
<feature type="region of interest" description="Disordered" evidence="13">
    <location>
        <begin position="427"/>
        <end position="462"/>
    </location>
</feature>
<gene>
    <name evidence="15" type="ORF">BCIN_02g06460</name>
</gene>
<organism evidence="15 16">
    <name type="scientific">Botryotinia fuckeliana (strain B05.10)</name>
    <name type="common">Noble rot fungus</name>
    <name type="synonym">Botrytis cinerea</name>
    <dbReference type="NCBI Taxonomy" id="332648"/>
    <lineage>
        <taxon>Eukaryota</taxon>
        <taxon>Fungi</taxon>
        <taxon>Dikarya</taxon>
        <taxon>Ascomycota</taxon>
        <taxon>Pezizomycotina</taxon>
        <taxon>Leotiomycetes</taxon>
        <taxon>Helotiales</taxon>
        <taxon>Sclerotiniaceae</taxon>
        <taxon>Botrytis</taxon>
    </lineage>
</organism>
<evidence type="ECO:0000256" key="11">
    <source>
        <dbReference type="ARBA" id="ARBA00023242"/>
    </source>
</evidence>
<evidence type="ECO:0000256" key="1">
    <source>
        <dbReference type="ARBA" id="ARBA00004123"/>
    </source>
</evidence>
<dbReference type="InterPro" id="IPR003395">
    <property type="entry name" value="RecF/RecN/SMC_N"/>
</dbReference>
<accession>A0A384JAB4</accession>
<comment type="subcellular location">
    <subcellularLocation>
        <location evidence="2">Chromosome</location>
    </subcellularLocation>
    <subcellularLocation>
        <location evidence="1">Nucleus</location>
    </subcellularLocation>
</comment>
<reference evidence="15 16" key="3">
    <citation type="journal article" date="2017" name="Mol. Plant Pathol.">
        <title>A gapless genome sequence of the fungus Botrytis cinerea.</title>
        <authorList>
            <person name="Van Kan J.A."/>
            <person name="Stassen J.H."/>
            <person name="Mosbach A."/>
            <person name="Van Der Lee T.A."/>
            <person name="Faino L."/>
            <person name="Farmer A.D."/>
            <person name="Papasotiriou D.G."/>
            <person name="Zhou S."/>
            <person name="Seidl M.F."/>
            <person name="Cottam E."/>
            <person name="Edel D."/>
            <person name="Hahn M."/>
            <person name="Schwartz D.C."/>
            <person name="Dietrich R.A."/>
            <person name="Widdison S."/>
            <person name="Scalliet G."/>
        </authorList>
    </citation>
    <scope>NUCLEOTIDE SEQUENCE [LARGE SCALE GENOMIC DNA]</scope>
    <source>
        <strain evidence="15 16">B05.10</strain>
    </source>
</reference>
<dbReference type="GeneID" id="5431091"/>
<keyword evidence="11" id="KW-0539">Nucleus</keyword>
<dbReference type="GO" id="GO:0003684">
    <property type="term" value="F:damaged DNA binding"/>
    <property type="evidence" value="ECO:0007669"/>
    <property type="project" value="TreeGrafter"/>
</dbReference>
<evidence type="ECO:0000256" key="10">
    <source>
        <dbReference type="ARBA" id="ARBA00023204"/>
    </source>
</evidence>
<dbReference type="Gene3D" id="3.40.50.300">
    <property type="entry name" value="P-loop containing nucleotide triphosphate hydrolases"/>
    <property type="match status" value="2"/>
</dbReference>
<proteinExistence type="inferred from homology"/>
<dbReference type="SUPFAM" id="SSF52540">
    <property type="entry name" value="P-loop containing nucleoside triphosphate hydrolases"/>
    <property type="match status" value="1"/>
</dbReference>
<evidence type="ECO:0000256" key="2">
    <source>
        <dbReference type="ARBA" id="ARBA00004286"/>
    </source>
</evidence>
<keyword evidence="5" id="KW-0547">Nucleotide-binding</keyword>
<keyword evidence="6" id="KW-0227">DNA damage</keyword>
<keyword evidence="7" id="KW-0067">ATP-binding</keyword>
<evidence type="ECO:0000313" key="16">
    <source>
        <dbReference type="Proteomes" id="UP000001798"/>
    </source>
</evidence>
<feature type="region of interest" description="Disordered" evidence="13">
    <location>
        <begin position="1"/>
        <end position="83"/>
    </location>
</feature>
<evidence type="ECO:0000259" key="14">
    <source>
        <dbReference type="Pfam" id="PF02463"/>
    </source>
</evidence>
<dbReference type="GO" id="GO:0003697">
    <property type="term" value="F:single-stranded DNA binding"/>
    <property type="evidence" value="ECO:0007669"/>
    <property type="project" value="TreeGrafter"/>
</dbReference>
<evidence type="ECO:0000256" key="7">
    <source>
        <dbReference type="ARBA" id="ARBA00022840"/>
    </source>
</evidence>
<keyword evidence="9" id="KW-0233">DNA recombination</keyword>
<reference evidence="15 16" key="1">
    <citation type="journal article" date="2011" name="PLoS Genet.">
        <title>Genomic analysis of the necrotrophic fungal pathogens Sclerotinia sclerotiorum and Botrytis cinerea.</title>
        <authorList>
            <person name="Amselem J."/>
            <person name="Cuomo C.A."/>
            <person name="van Kan J.A."/>
            <person name="Viaud M."/>
            <person name="Benito E.P."/>
            <person name="Couloux A."/>
            <person name="Coutinho P.M."/>
            <person name="de Vries R.P."/>
            <person name="Dyer P.S."/>
            <person name="Fillinger S."/>
            <person name="Fournier E."/>
            <person name="Gout L."/>
            <person name="Hahn M."/>
            <person name="Kohn L."/>
            <person name="Lapalu N."/>
            <person name="Plummer K.M."/>
            <person name="Pradier J.M."/>
            <person name="Quevillon E."/>
            <person name="Sharon A."/>
            <person name="Simon A."/>
            <person name="ten Have A."/>
            <person name="Tudzynski B."/>
            <person name="Tudzynski P."/>
            <person name="Wincker P."/>
            <person name="Andrew M."/>
            <person name="Anthouard V."/>
            <person name="Beever R.E."/>
            <person name="Beffa R."/>
            <person name="Benoit I."/>
            <person name="Bouzid O."/>
            <person name="Brault B."/>
            <person name="Chen Z."/>
            <person name="Choquer M."/>
            <person name="Collemare J."/>
            <person name="Cotton P."/>
            <person name="Danchin E.G."/>
            <person name="Da Silva C."/>
            <person name="Gautier A."/>
            <person name="Giraud C."/>
            <person name="Giraud T."/>
            <person name="Gonzalez C."/>
            <person name="Grossetete S."/>
            <person name="Guldener U."/>
            <person name="Henrissat B."/>
            <person name="Howlett B.J."/>
            <person name="Kodira C."/>
            <person name="Kretschmer M."/>
            <person name="Lappartient A."/>
            <person name="Leroch M."/>
            <person name="Levis C."/>
            <person name="Mauceli E."/>
            <person name="Neuveglise C."/>
            <person name="Oeser B."/>
            <person name="Pearson M."/>
            <person name="Poulain J."/>
            <person name="Poussereau N."/>
            <person name="Quesneville H."/>
            <person name="Rascle C."/>
            <person name="Schumacher J."/>
            <person name="Segurens B."/>
            <person name="Sexton A."/>
            <person name="Silva E."/>
            <person name="Sirven C."/>
            <person name="Soanes D.M."/>
            <person name="Talbot N.J."/>
            <person name="Templeton M."/>
            <person name="Yandava C."/>
            <person name="Yarden O."/>
            <person name="Zeng Q."/>
            <person name="Rollins J.A."/>
            <person name="Lebrun M.H."/>
            <person name="Dickman M."/>
        </authorList>
    </citation>
    <scope>NUCLEOTIDE SEQUENCE [LARGE SCALE GENOMIC DNA]</scope>
    <source>
        <strain evidence="15 16">B05.10</strain>
    </source>
</reference>
<sequence length="1173" mass="133630">MAPLKRARHEEGDVIATESLSSALRHDSQRKRAKVSNGKSSSRSLQVRDDSPSSSSDDAGDDDDNDDDDDDDEEMTPPPGTQYEIIRDAGFKHLEHTEHDDYIATQQLLAKKHTPLTNCAAENSIIEEIQCVNFMNHKNLKVPLGPLINFVVGENGAGKSAVLTGITLCLGGKPSATNRGSSMKSLIKTGTDRGMLLVRLKNQGPDAYRPELYGESIIIERHFSGSGSTYKLKNTAGGIVSSKKGDMDDIVEYFQLQVDNPMNVLTQDEAKTFITSSTPAQKFDFFRKGVQLEQLDNDYKLVSESCDQIEVLLDESMGDLEALEKQAEDAEAKKKIYDQHQDMRVEKRVLRNQLTWFQVEEQEKELEVRKRTVLETQRKIEEKEKIVNEKDRAYQTLDSSVERASEKARILGEELLPIKEEELEAKSKAEEADSEVKKLHQEHKESKLELETAKQKARTIQGEIDSEQKRIEDANGGSLNRKFTEIESAKTEASQAKTEFENSYGEMQGLVEKSQFAKTAFEKEQGPLAAKRKEVENSRNRLREMQNERPDPMRGFDQRMPELLRRIQQDRGFLHKPVGPIGLHVKLRDPKWSDILEVSIGNTLNSFAVTNKADQARLQKIISSTGILRTQIYITNPQPIDITNNEPDQHFMTILRMLDIDSEIVRNTLIINQAIDQVLLIDDLEEAMRIMEPRSMPAHVRHCFTPNPQRRGWGIRLYCNGPNYQNSAQDYVPPYRFKPRMKTDGERRIVLQQEALKHCQAEESRLANNFRTAQQRVQEVERAIQQHKVAQGRLKIRLQKAEERVESLENEYNNLDIEDGYLDSLKAQLEEANDNVTHYENAYGATTLARTEYNTTSLSCKNAYRAAKKRVESHEKLIADANQKVKAKEQARVIALGEKNNAIAQAEAYKVEKQEAETKLADTETRVEEYIEAATQICARIPVPPHETRASLEAKYKSITDQLSQYSRKLGVTEQEIIDGYAKAHELLKSFKSRRKHMEELLRLLKHSFSLRMKQYRSFQRHISARSRINFNYLLSERAFRGKLEIDHKNRLLDVHVEPDETSNNKKGRQTKTLSGGEKSFSSICLLLSLWEAMGAPLRCLDEFDVFMDDVNRDVSTKMIISAARRAVGRQFILITPKALGAGVDNHPDVSIFKLKAPRDRLQKSIPEMINPA</sequence>
<dbReference type="GO" id="GO:0005524">
    <property type="term" value="F:ATP binding"/>
    <property type="evidence" value="ECO:0007669"/>
    <property type="project" value="UniProtKB-KW"/>
</dbReference>
<evidence type="ECO:0000256" key="5">
    <source>
        <dbReference type="ARBA" id="ARBA00022741"/>
    </source>
</evidence>
<evidence type="ECO:0000256" key="9">
    <source>
        <dbReference type="ARBA" id="ARBA00023172"/>
    </source>
</evidence>
<dbReference type="PANTHER" id="PTHR19306:SF6">
    <property type="entry name" value="STRUCTURAL MAINTENANCE OF CHROMOSOMES PROTEIN 6"/>
    <property type="match status" value="1"/>
</dbReference>
<dbReference type="GO" id="GO:0030915">
    <property type="term" value="C:Smc5-Smc6 complex"/>
    <property type="evidence" value="ECO:0007669"/>
    <property type="project" value="TreeGrafter"/>
</dbReference>
<evidence type="ECO:0000256" key="12">
    <source>
        <dbReference type="SAM" id="Coils"/>
    </source>
</evidence>
<feature type="compositionally biased region" description="Acidic residues" evidence="13">
    <location>
        <begin position="58"/>
        <end position="75"/>
    </location>
</feature>
<name>A0A384JAB4_BOTFB</name>
<dbReference type="RefSeq" id="XP_024547222.1">
    <property type="nucleotide sequence ID" value="XM_024691451.1"/>
</dbReference>
<dbReference type="AlphaFoldDB" id="A0A384JAB4"/>
<reference evidence="15 16" key="2">
    <citation type="journal article" date="2012" name="Eukaryot. Cell">
        <title>Genome update of Botrytis cinerea strains B05.10 and T4.</title>
        <authorList>
            <person name="Staats M."/>
            <person name="van Kan J.A."/>
        </authorList>
    </citation>
    <scope>NUCLEOTIDE SEQUENCE [LARGE SCALE GENOMIC DNA]</scope>
    <source>
        <strain evidence="15 16">B05.10</strain>
    </source>
</reference>
<comment type="similarity">
    <text evidence="3">Belongs to the SMC family. SMC6 subfamily.</text>
</comment>
<evidence type="ECO:0000256" key="3">
    <source>
        <dbReference type="ARBA" id="ARBA00006793"/>
    </source>
</evidence>
<keyword evidence="4" id="KW-0158">Chromosome</keyword>
<feature type="coiled-coil region" evidence="12">
    <location>
        <begin position="763"/>
        <end position="969"/>
    </location>
</feature>
<dbReference type="GO" id="GO:0005634">
    <property type="term" value="C:nucleus"/>
    <property type="evidence" value="ECO:0007669"/>
    <property type="project" value="UniProtKB-SubCell"/>
</dbReference>
<feature type="coiled-coil region" evidence="12">
    <location>
        <begin position="306"/>
        <end position="379"/>
    </location>
</feature>
<dbReference type="Pfam" id="PF02463">
    <property type="entry name" value="SMC_N"/>
    <property type="match status" value="1"/>
</dbReference>
<keyword evidence="16" id="KW-1185">Reference proteome</keyword>
<dbReference type="InterPro" id="IPR027417">
    <property type="entry name" value="P-loop_NTPase"/>
</dbReference>